<dbReference type="Proteomes" id="UP000272025">
    <property type="component" value="Unassembled WGS sequence"/>
</dbReference>
<feature type="compositionally biased region" description="Basic residues" evidence="1">
    <location>
        <begin position="16"/>
        <end position="29"/>
    </location>
</feature>
<dbReference type="GeneID" id="39583614"/>
<proteinExistence type="predicted"/>
<gene>
    <name evidence="2" type="ORF">SODALDRAFT_380862</name>
</gene>
<evidence type="ECO:0000313" key="3">
    <source>
        <dbReference type="Proteomes" id="UP000272025"/>
    </source>
</evidence>
<organism evidence="2 3">
    <name type="scientific">Sodiomyces alkalinus (strain CBS 110278 / VKM F-3762 / F11)</name>
    <name type="common">Alkaliphilic filamentous fungus</name>
    <dbReference type="NCBI Taxonomy" id="1314773"/>
    <lineage>
        <taxon>Eukaryota</taxon>
        <taxon>Fungi</taxon>
        <taxon>Dikarya</taxon>
        <taxon>Ascomycota</taxon>
        <taxon>Pezizomycotina</taxon>
        <taxon>Sordariomycetes</taxon>
        <taxon>Hypocreomycetidae</taxon>
        <taxon>Glomerellales</taxon>
        <taxon>Plectosphaerellaceae</taxon>
        <taxon>Sodiomyces</taxon>
    </lineage>
</organism>
<protein>
    <submittedName>
        <fullName evidence="2">Uncharacterized protein</fullName>
    </submittedName>
</protein>
<feature type="region of interest" description="Disordered" evidence="1">
    <location>
        <begin position="52"/>
        <end position="77"/>
    </location>
</feature>
<feature type="region of interest" description="Disordered" evidence="1">
    <location>
        <begin position="1"/>
        <end position="32"/>
    </location>
</feature>
<keyword evidence="3" id="KW-1185">Reference proteome</keyword>
<dbReference type="AlphaFoldDB" id="A0A3N2PPW3"/>
<name>A0A3N2PPW3_SODAK</name>
<feature type="compositionally biased region" description="Basic and acidic residues" evidence="1">
    <location>
        <begin position="57"/>
        <end position="73"/>
    </location>
</feature>
<accession>A0A3N2PPW3</accession>
<sequence>MMETALLGNPFSKGPHFSRKKPHSAKSKSAKLPAHGILRLYQDSLANPSAIQPQPLAKEHPGDVLDPRADPGHRFVGVSMPKPLVCEGSRPDPDSTRWKEIVVSLVLRIPFKVAHSEFPQLWTCEETPVVHHSTPERHTLVVSDQGSSHIGRGWEARNGRRDRAMGRFFGSDSRNVGAASTTTVKEVKVSWTESPSRESHDLVGLAYLDLDG</sequence>
<evidence type="ECO:0000256" key="1">
    <source>
        <dbReference type="SAM" id="MobiDB-lite"/>
    </source>
</evidence>
<dbReference type="EMBL" id="ML119059">
    <property type="protein sequence ID" value="ROT36552.1"/>
    <property type="molecule type" value="Genomic_DNA"/>
</dbReference>
<evidence type="ECO:0000313" key="2">
    <source>
        <dbReference type="EMBL" id="ROT36552.1"/>
    </source>
</evidence>
<reference evidence="2 3" key="1">
    <citation type="journal article" date="2018" name="Mol. Ecol.">
        <title>The obligate alkalophilic soda-lake fungus Sodiomyces alkalinus has shifted to a protein diet.</title>
        <authorList>
            <person name="Grum-Grzhimaylo A.A."/>
            <person name="Falkoski D.L."/>
            <person name="van den Heuvel J."/>
            <person name="Valero-Jimenez C.A."/>
            <person name="Min B."/>
            <person name="Choi I.G."/>
            <person name="Lipzen A."/>
            <person name="Daum C.G."/>
            <person name="Aanen D.K."/>
            <person name="Tsang A."/>
            <person name="Henrissat B."/>
            <person name="Bilanenko E.N."/>
            <person name="de Vries R.P."/>
            <person name="van Kan J.A.L."/>
            <person name="Grigoriev I.V."/>
            <person name="Debets A.J.M."/>
        </authorList>
    </citation>
    <scope>NUCLEOTIDE SEQUENCE [LARGE SCALE GENOMIC DNA]</scope>
    <source>
        <strain evidence="2 3">F11</strain>
    </source>
</reference>
<dbReference type="RefSeq" id="XP_028464358.1">
    <property type="nucleotide sequence ID" value="XM_028615137.1"/>
</dbReference>